<proteinExistence type="inferred from homology"/>
<name>A0A6P2CSM7_9BACT</name>
<keyword evidence="7" id="KW-1185">Reference proteome</keyword>
<evidence type="ECO:0000313" key="6">
    <source>
        <dbReference type="EMBL" id="VTR91913.1"/>
    </source>
</evidence>
<feature type="domain" description="Flagellar hook protein FlgE/F/G-like D1" evidence="5">
    <location>
        <begin position="335"/>
        <end position="397"/>
    </location>
</feature>
<dbReference type="PANTHER" id="PTHR30435:SF19">
    <property type="entry name" value="FLAGELLAR BASAL-BODY ROD PROTEIN FLGG"/>
    <property type="match status" value="1"/>
</dbReference>
<dbReference type="KEGG" id="gms:SOIL9_58010"/>
<evidence type="ECO:0000256" key="2">
    <source>
        <dbReference type="ARBA" id="ARBA00009677"/>
    </source>
</evidence>
<keyword evidence="6" id="KW-0282">Flagellum</keyword>
<evidence type="ECO:0000256" key="1">
    <source>
        <dbReference type="ARBA" id="ARBA00004117"/>
    </source>
</evidence>
<feature type="domain" description="Flagellar hook protein FlgE/F/G-like D1" evidence="5">
    <location>
        <begin position="187"/>
        <end position="247"/>
    </location>
</feature>
<dbReference type="GO" id="GO:0009425">
    <property type="term" value="C:bacterial-type flagellum basal body"/>
    <property type="evidence" value="ECO:0007669"/>
    <property type="project" value="UniProtKB-SubCell"/>
</dbReference>
<keyword evidence="3" id="KW-0975">Bacterial flagellum</keyword>
<feature type="domain" description="Flagellar hook protein FlgE/F/G-like D1" evidence="5">
    <location>
        <begin position="39"/>
        <end position="102"/>
    </location>
</feature>
<evidence type="ECO:0000259" key="5">
    <source>
        <dbReference type="Pfam" id="PF22692"/>
    </source>
</evidence>
<dbReference type="PANTHER" id="PTHR30435">
    <property type="entry name" value="FLAGELLAR PROTEIN"/>
    <property type="match status" value="1"/>
</dbReference>
<dbReference type="InterPro" id="IPR053967">
    <property type="entry name" value="LlgE_F_G-like_D1"/>
</dbReference>
<dbReference type="RefSeq" id="WP_390696412.1">
    <property type="nucleotide sequence ID" value="NZ_LR593886.1"/>
</dbReference>
<sequence>MGLVTFALLAFTQEAHARPFLPILQKEKLVATDRMLDIAIEGEGYFRVTNSSGDCLYTRVGRLHRNVQGSLETSEGYLLTPQLTVPESATGVVIAKDGLVHALVPNLEPVPLGQILLYRFAHPQHLLSFERGYDSETRESGPATLSTPGKDGTGKLKQRSINTLPVSAFTRVPRGNFTRTDGMFDLAIEGAGFFRVVTPTRERLFTRYGRFHLDDEGRIVTAEGYVLEPRLFLPGNAIALSIGLDGYASTQLGTGRNVAVSIGQLNLYQFPKPGELVKVKGPYYKESRQSGEAVESAPGVKHVGIVRQGYLDRTSYIPLQPENQFIPTARCFDLAIEGQGFFEVQTPAGERRFTRHGRFRVNTDGKIETRDGYLLQPPVTLRLDAVAVSIEPDGTVRTQVTSQKEPVRAGQIVLARFADPSGLGQISEYYFEPSKFSGPAKRLVPGTNGTDKVWQGFLERPLYGISGRP</sequence>
<evidence type="ECO:0000256" key="3">
    <source>
        <dbReference type="ARBA" id="ARBA00023143"/>
    </source>
</evidence>
<keyword evidence="6" id="KW-0969">Cilium</keyword>
<dbReference type="Proteomes" id="UP000464178">
    <property type="component" value="Chromosome"/>
</dbReference>
<dbReference type="SUPFAM" id="SSF117143">
    <property type="entry name" value="Flagellar hook protein flgE"/>
    <property type="match status" value="3"/>
</dbReference>
<organism evidence="6 7">
    <name type="scientific">Gemmata massiliana</name>
    <dbReference type="NCBI Taxonomy" id="1210884"/>
    <lineage>
        <taxon>Bacteria</taxon>
        <taxon>Pseudomonadati</taxon>
        <taxon>Planctomycetota</taxon>
        <taxon>Planctomycetia</taxon>
        <taxon>Gemmatales</taxon>
        <taxon>Gemmataceae</taxon>
        <taxon>Gemmata</taxon>
    </lineage>
</organism>
<comment type="similarity">
    <text evidence="2">Belongs to the flagella basal body rod proteins family.</text>
</comment>
<accession>A0A6P2CSM7</accession>
<protein>
    <submittedName>
        <fullName evidence="6">Flagellar basal-body rod protein FlgG</fullName>
    </submittedName>
</protein>
<reference evidence="6 7" key="1">
    <citation type="submission" date="2019-05" db="EMBL/GenBank/DDBJ databases">
        <authorList>
            <consortium name="Science for Life Laboratories"/>
        </authorList>
    </citation>
    <scope>NUCLEOTIDE SEQUENCE [LARGE SCALE GENOMIC DNA]</scope>
    <source>
        <strain evidence="6">Soil9</strain>
    </source>
</reference>
<dbReference type="EMBL" id="LR593886">
    <property type="protein sequence ID" value="VTR91913.1"/>
    <property type="molecule type" value="Genomic_DNA"/>
</dbReference>
<dbReference type="GO" id="GO:0071978">
    <property type="term" value="P:bacterial-type flagellum-dependent swarming motility"/>
    <property type="evidence" value="ECO:0007669"/>
    <property type="project" value="TreeGrafter"/>
</dbReference>
<dbReference type="InterPro" id="IPR037925">
    <property type="entry name" value="FlgE/F/G-like"/>
</dbReference>
<keyword evidence="6" id="KW-0966">Cell projection</keyword>
<dbReference type="AlphaFoldDB" id="A0A6P2CSM7"/>
<dbReference type="Pfam" id="PF22692">
    <property type="entry name" value="LlgE_F_G_D1"/>
    <property type="match status" value="3"/>
</dbReference>
<evidence type="ECO:0000313" key="7">
    <source>
        <dbReference type="Proteomes" id="UP000464178"/>
    </source>
</evidence>
<evidence type="ECO:0000256" key="4">
    <source>
        <dbReference type="SAM" id="MobiDB-lite"/>
    </source>
</evidence>
<comment type="subcellular location">
    <subcellularLocation>
        <location evidence="1">Bacterial flagellum basal body</location>
    </subcellularLocation>
</comment>
<gene>
    <name evidence="6" type="ORF">SOIL9_58010</name>
</gene>
<feature type="region of interest" description="Disordered" evidence="4">
    <location>
        <begin position="133"/>
        <end position="156"/>
    </location>
</feature>